<accession>A0A163LFM1</accession>
<protein>
    <submittedName>
        <fullName evidence="3">Uncharacterized protein</fullName>
    </submittedName>
</protein>
<sequence length="372" mass="43949">MERICTYDERKGSMGVLAMMERDDGEALKALDDIRVISEEVESLFGELTERGPGRMEKARMQEEADGRRIVESLQAQLKEWKTREREQGEVILVLKRKMEQLKEKIHHDRVASVKPSSPSVEVIMIENKGPHMLKAVKERVMKVVYEAPSRNSFVRIDCDSMLMGLETNKKMVELFYKQMNSYTERWRYTMWNFLSGKEHAEMNAEVLQRLEEIDEQLRAYSSKFMEVKEAIAEQQSRNDSAQNHLTEVKKIQEEINKIESYYEEEIQSLKQQIDHFKEREGELQREITLLHDQQKNAPKQSARELELEAEVESLRSKIKQQSNKKNDLYKQMKTQKKEEVPQVNPEFDEYGNIPLPSDSKRTMFNPQKYFR</sequence>
<name>A0A163LFM1_9BACI</name>
<feature type="region of interest" description="Disordered" evidence="2">
    <location>
        <begin position="334"/>
        <end position="372"/>
    </location>
</feature>
<reference evidence="4" key="1">
    <citation type="submission" date="2016-01" db="EMBL/GenBank/DDBJ databases">
        <title>Whole genome sequencing of Bhargavaea cecembensis T14.</title>
        <authorList>
            <person name="Hong K.W."/>
        </authorList>
    </citation>
    <scope>NUCLEOTIDE SEQUENCE [LARGE SCALE GENOMIC DNA]</scope>
    <source>
        <strain evidence="4">M19</strain>
    </source>
</reference>
<dbReference type="AlphaFoldDB" id="A0A163LFM1"/>
<evidence type="ECO:0000256" key="2">
    <source>
        <dbReference type="SAM" id="MobiDB-lite"/>
    </source>
</evidence>
<dbReference type="EMBL" id="LQQY01000012">
    <property type="protein sequence ID" value="KZE49891.1"/>
    <property type="molecule type" value="Genomic_DNA"/>
</dbReference>
<evidence type="ECO:0000313" key="3">
    <source>
        <dbReference type="EMBL" id="KZE49891.1"/>
    </source>
</evidence>
<evidence type="ECO:0000256" key="1">
    <source>
        <dbReference type="SAM" id="Coils"/>
    </source>
</evidence>
<organism evidence="3 4">
    <name type="scientific">Rossellomorea marisflavi</name>
    <dbReference type="NCBI Taxonomy" id="189381"/>
    <lineage>
        <taxon>Bacteria</taxon>
        <taxon>Bacillati</taxon>
        <taxon>Bacillota</taxon>
        <taxon>Bacilli</taxon>
        <taxon>Bacillales</taxon>
        <taxon>Bacillaceae</taxon>
        <taxon>Rossellomorea</taxon>
    </lineage>
</organism>
<dbReference type="OrthoDB" id="2805162at2"/>
<dbReference type="Proteomes" id="UP000076510">
    <property type="component" value="Unassembled WGS sequence"/>
</dbReference>
<keyword evidence="1" id="KW-0175">Coiled coil</keyword>
<evidence type="ECO:0000313" key="4">
    <source>
        <dbReference type="Proteomes" id="UP000076510"/>
    </source>
</evidence>
<feature type="coiled-coil region" evidence="1">
    <location>
        <begin position="204"/>
        <end position="231"/>
    </location>
</feature>
<dbReference type="PATRIC" id="fig|189381.9.peg.1505"/>
<proteinExistence type="predicted"/>
<comment type="caution">
    <text evidence="3">The sequence shown here is derived from an EMBL/GenBank/DDBJ whole genome shotgun (WGS) entry which is preliminary data.</text>
</comment>
<dbReference type="RefSeq" id="WP_048003976.1">
    <property type="nucleotide sequence ID" value="NZ_JAMQJC010000005.1"/>
</dbReference>
<gene>
    <name evidence="3" type="ORF">AV649_02345</name>
</gene>